<feature type="compositionally biased region" description="Basic residues" evidence="4">
    <location>
        <begin position="63"/>
        <end position="84"/>
    </location>
</feature>
<organism evidence="7 8">
    <name type="scientific">Daphnia pulex</name>
    <name type="common">Water flea</name>
    <dbReference type="NCBI Taxonomy" id="6669"/>
    <lineage>
        <taxon>Eukaryota</taxon>
        <taxon>Metazoa</taxon>
        <taxon>Ecdysozoa</taxon>
        <taxon>Arthropoda</taxon>
        <taxon>Crustacea</taxon>
        <taxon>Branchiopoda</taxon>
        <taxon>Diplostraca</taxon>
        <taxon>Cladocera</taxon>
        <taxon>Anomopoda</taxon>
        <taxon>Daphniidae</taxon>
        <taxon>Daphnia</taxon>
    </lineage>
</organism>
<evidence type="ECO:0000256" key="2">
    <source>
        <dbReference type="ARBA" id="ARBA00023054"/>
    </source>
</evidence>
<dbReference type="InterPro" id="IPR040194">
    <property type="entry name" value="Cwf19-like"/>
</dbReference>
<dbReference type="OMA" id="PWHVGLQ"/>
<evidence type="ECO:0000256" key="1">
    <source>
        <dbReference type="ARBA" id="ARBA00006795"/>
    </source>
</evidence>
<feature type="compositionally biased region" description="Basic and acidic residues" evidence="4">
    <location>
        <begin position="139"/>
        <end position="149"/>
    </location>
</feature>
<name>E9GYP6_DAPPU</name>
<dbReference type="AlphaFoldDB" id="E9GYP6"/>
<dbReference type="GO" id="GO:0071014">
    <property type="term" value="C:post-mRNA release spliceosomal complex"/>
    <property type="evidence" value="ECO:0000318"/>
    <property type="project" value="GO_Central"/>
</dbReference>
<evidence type="ECO:0000259" key="6">
    <source>
        <dbReference type="Pfam" id="PF04677"/>
    </source>
</evidence>
<feature type="compositionally biased region" description="Basic and acidic residues" evidence="4">
    <location>
        <begin position="42"/>
        <end position="52"/>
    </location>
</feature>
<evidence type="ECO:0000259" key="5">
    <source>
        <dbReference type="Pfam" id="PF04676"/>
    </source>
</evidence>
<proteinExistence type="inferred from homology"/>
<keyword evidence="8" id="KW-1185">Reference proteome</keyword>
<dbReference type="OrthoDB" id="2113965at2759"/>
<dbReference type="Pfam" id="PF04677">
    <property type="entry name" value="CwfJ_C_1"/>
    <property type="match status" value="1"/>
</dbReference>
<dbReference type="InterPro" id="IPR036265">
    <property type="entry name" value="HIT-like_sf"/>
</dbReference>
<evidence type="ECO:0000256" key="3">
    <source>
        <dbReference type="ARBA" id="ARBA00070709"/>
    </source>
</evidence>
<feature type="region of interest" description="Disordered" evidence="4">
    <location>
        <begin position="336"/>
        <end position="397"/>
    </location>
</feature>
<dbReference type="Pfam" id="PF04676">
    <property type="entry name" value="CwfJ_C_2"/>
    <property type="match status" value="1"/>
</dbReference>
<dbReference type="GO" id="GO:0000398">
    <property type="term" value="P:mRNA splicing, via spliceosome"/>
    <property type="evidence" value="ECO:0000318"/>
    <property type="project" value="GO_Central"/>
</dbReference>
<dbReference type="FunFam" id="3.30.428.10:FF:000021">
    <property type="entry name" value="CWF19-like protein 2 homolog"/>
    <property type="match status" value="1"/>
</dbReference>
<feature type="compositionally biased region" description="Basic and acidic residues" evidence="4">
    <location>
        <begin position="173"/>
        <end position="186"/>
    </location>
</feature>
<accession>E9GYP6</accession>
<dbReference type="EMBL" id="GL732575">
    <property type="protein sequence ID" value="EFX75435.1"/>
    <property type="molecule type" value="Genomic_DNA"/>
</dbReference>
<dbReference type="InParanoid" id="E9GYP6"/>
<protein>
    <recommendedName>
        <fullName evidence="3">CWF19-like protein 2</fullName>
    </recommendedName>
</protein>
<dbReference type="InterPro" id="IPR006768">
    <property type="entry name" value="Cwf19-like_C_dom-1"/>
</dbReference>
<dbReference type="SUPFAM" id="SSF54197">
    <property type="entry name" value="HIT-like"/>
    <property type="match status" value="1"/>
</dbReference>
<evidence type="ECO:0000313" key="7">
    <source>
        <dbReference type="EMBL" id="EFX75435.1"/>
    </source>
</evidence>
<dbReference type="PANTHER" id="PTHR12072:SF5">
    <property type="entry name" value="CWF19-LIKE PROTEIN 2"/>
    <property type="match status" value="1"/>
</dbReference>
<evidence type="ECO:0000313" key="8">
    <source>
        <dbReference type="Proteomes" id="UP000000305"/>
    </source>
</evidence>
<feature type="region of interest" description="Disordered" evidence="4">
    <location>
        <begin position="42"/>
        <end position="304"/>
    </location>
</feature>
<sequence>MSINFENSKDLDEMRQMKREAREAILAKAERDYEKRKAKKELAKLNGEDKWMLPELDAQLSGKSKKSKKEKKHKKDKKHKKSKKKENSSDSDEWVEKTSETTEPASSAPLERDEWMSVPSLLPIFSKSSMPPKRTSLNKNEEIARKTMMEKPGQSSRELNPYWKNGGTGLPPERTEAESSKRHESPNSHVVSSNPSERKKQRISDRDSTHVSSRDRSRSRERKHPENIRKSSTVQERFRRPSESDEVVSHTNKRFSSSQPGWKKNEAKSSNPVDSSTSSSSSESEEEKQGTQPPQEDEKIWTEQELNALGAKIIKAEIMGQADVVKSLKRTQASAQESIARRKAEGAAGSREHSVVLTRTDAKGGQHPLPAPRYGESSLQGSKGKGKKLKAETHQSGQRVRYFADDDKYSLSQMYTREKQDIAEDQDAMFSRLAGKRVENTNDDFDLDDMFESRANREVDDVAAEARDRQAAIAQHEKREKVLDSCSLCLDSQAIQKHLIIAIGLKCYLSLPVHQSLVVGHCLIVPRTHVTCATQLDEDVWAEMQMFRKALTRMFEAREADAIFFETAMHLKRFPHMALECVPLSISAGETAPIYFKKALLECESEWSMNKKVIDLKGKDVRKAVPKGMSYFCVDFGMQSGFAHIIEDEQRFPPVFAQEILGGILDLEPQAWRRPRRENFDQQRRKVLDFAADWKAYDFTPALK</sequence>
<feature type="compositionally biased region" description="Basic and acidic residues" evidence="4">
    <location>
        <begin position="196"/>
        <end position="229"/>
    </location>
</feature>
<gene>
    <name evidence="7" type="ORF">DAPPUDRAFT_306814</name>
</gene>
<dbReference type="eggNOG" id="KOG2477">
    <property type="taxonomic scope" value="Eukaryota"/>
</dbReference>
<dbReference type="InterPro" id="IPR006767">
    <property type="entry name" value="Cwf19-like_C_dom-2"/>
</dbReference>
<dbReference type="Gene3D" id="3.30.428.10">
    <property type="entry name" value="HIT-like"/>
    <property type="match status" value="1"/>
</dbReference>
<keyword evidence="2" id="KW-0175">Coiled coil</keyword>
<dbReference type="KEGG" id="dpx:DAPPUDRAFT_306814"/>
<feature type="compositionally biased region" description="Basic and acidic residues" evidence="4">
    <location>
        <begin position="339"/>
        <end position="364"/>
    </location>
</feature>
<comment type="similarity">
    <text evidence="1">Belongs to the CWF19 family.</text>
</comment>
<dbReference type="HOGENOM" id="CLU_015540_0_0_1"/>
<evidence type="ECO:0000256" key="4">
    <source>
        <dbReference type="SAM" id="MobiDB-lite"/>
    </source>
</evidence>
<dbReference type="PANTHER" id="PTHR12072">
    <property type="entry name" value="CWF19, CELL CYCLE CONTROL PROTEIN"/>
    <property type="match status" value="1"/>
</dbReference>
<dbReference type="Proteomes" id="UP000000305">
    <property type="component" value="Unassembled WGS sequence"/>
</dbReference>
<dbReference type="FunCoup" id="E9GYP6">
    <property type="interactions" value="1825"/>
</dbReference>
<feature type="domain" description="Cwf19-like C-terminal" evidence="6">
    <location>
        <begin position="475"/>
        <end position="597"/>
    </location>
</feature>
<feature type="domain" description="Cwf19-like protein C-terminal" evidence="5">
    <location>
        <begin position="606"/>
        <end position="700"/>
    </location>
</feature>
<reference evidence="7 8" key="1">
    <citation type="journal article" date="2011" name="Science">
        <title>The ecoresponsive genome of Daphnia pulex.</title>
        <authorList>
            <person name="Colbourne J.K."/>
            <person name="Pfrender M.E."/>
            <person name="Gilbert D."/>
            <person name="Thomas W.K."/>
            <person name="Tucker A."/>
            <person name="Oakley T.H."/>
            <person name="Tokishita S."/>
            <person name="Aerts A."/>
            <person name="Arnold G.J."/>
            <person name="Basu M.K."/>
            <person name="Bauer D.J."/>
            <person name="Caceres C.E."/>
            <person name="Carmel L."/>
            <person name="Casola C."/>
            <person name="Choi J.H."/>
            <person name="Detter J.C."/>
            <person name="Dong Q."/>
            <person name="Dusheyko S."/>
            <person name="Eads B.D."/>
            <person name="Frohlich T."/>
            <person name="Geiler-Samerotte K.A."/>
            <person name="Gerlach D."/>
            <person name="Hatcher P."/>
            <person name="Jogdeo S."/>
            <person name="Krijgsveld J."/>
            <person name="Kriventseva E.V."/>
            <person name="Kultz D."/>
            <person name="Laforsch C."/>
            <person name="Lindquist E."/>
            <person name="Lopez J."/>
            <person name="Manak J.R."/>
            <person name="Muller J."/>
            <person name="Pangilinan J."/>
            <person name="Patwardhan R.P."/>
            <person name="Pitluck S."/>
            <person name="Pritham E.J."/>
            <person name="Rechtsteiner A."/>
            <person name="Rho M."/>
            <person name="Rogozin I.B."/>
            <person name="Sakarya O."/>
            <person name="Salamov A."/>
            <person name="Schaack S."/>
            <person name="Shapiro H."/>
            <person name="Shiga Y."/>
            <person name="Skalitzky C."/>
            <person name="Smith Z."/>
            <person name="Souvorov A."/>
            <person name="Sung W."/>
            <person name="Tang Z."/>
            <person name="Tsuchiya D."/>
            <person name="Tu H."/>
            <person name="Vos H."/>
            <person name="Wang M."/>
            <person name="Wolf Y.I."/>
            <person name="Yamagata H."/>
            <person name="Yamada T."/>
            <person name="Ye Y."/>
            <person name="Shaw J.R."/>
            <person name="Andrews J."/>
            <person name="Crease T.J."/>
            <person name="Tang H."/>
            <person name="Lucas S.M."/>
            <person name="Robertson H.M."/>
            <person name="Bork P."/>
            <person name="Koonin E.V."/>
            <person name="Zdobnov E.M."/>
            <person name="Grigoriev I.V."/>
            <person name="Lynch M."/>
            <person name="Boore J.L."/>
        </authorList>
    </citation>
    <scope>NUCLEOTIDE SEQUENCE [LARGE SCALE GENOMIC DNA]</scope>
</reference>
<dbReference type="STRING" id="6669.E9GYP6"/>